<dbReference type="Proteomes" id="UP000284403">
    <property type="component" value="Unassembled WGS sequence"/>
</dbReference>
<protein>
    <recommendedName>
        <fullName evidence="5">Transmembrane protein</fullName>
    </recommendedName>
</protein>
<feature type="transmembrane region" description="Helical" evidence="2">
    <location>
        <begin position="447"/>
        <end position="468"/>
    </location>
</feature>
<keyword evidence="2" id="KW-0472">Membrane</keyword>
<proteinExistence type="predicted"/>
<feature type="compositionally biased region" description="Basic and acidic residues" evidence="1">
    <location>
        <begin position="122"/>
        <end position="146"/>
    </location>
</feature>
<evidence type="ECO:0000313" key="4">
    <source>
        <dbReference type="Proteomes" id="UP000284403"/>
    </source>
</evidence>
<feature type="transmembrane region" description="Helical" evidence="2">
    <location>
        <begin position="602"/>
        <end position="624"/>
    </location>
</feature>
<feature type="transmembrane region" description="Helical" evidence="2">
    <location>
        <begin position="544"/>
        <end position="562"/>
    </location>
</feature>
<dbReference type="AlphaFoldDB" id="A0A3R7NMD7"/>
<evidence type="ECO:0000313" key="3">
    <source>
        <dbReference type="EMBL" id="RNF04818.1"/>
    </source>
</evidence>
<feature type="region of interest" description="Disordered" evidence="1">
    <location>
        <begin position="351"/>
        <end position="380"/>
    </location>
</feature>
<dbReference type="RefSeq" id="XP_029225135.1">
    <property type="nucleotide sequence ID" value="XM_029374757.1"/>
</dbReference>
<accession>A0A3R7NMD7</accession>
<feature type="transmembrane region" description="Helical" evidence="2">
    <location>
        <begin position="574"/>
        <end position="596"/>
    </location>
</feature>
<feature type="compositionally biased region" description="Low complexity" evidence="1">
    <location>
        <begin position="29"/>
        <end position="50"/>
    </location>
</feature>
<name>A0A3R7NMD7_9TRYP</name>
<evidence type="ECO:0008006" key="5">
    <source>
        <dbReference type="Google" id="ProtNLM"/>
    </source>
</evidence>
<reference evidence="3 4" key="1">
    <citation type="journal article" date="2018" name="BMC Genomics">
        <title>Genomic comparison of Trypanosoma conorhini and Trypanosoma rangeli to Trypanosoma cruzi strains of high and low virulence.</title>
        <authorList>
            <person name="Bradwell K.R."/>
            <person name="Koparde V.N."/>
            <person name="Matveyev A.V."/>
            <person name="Serrano M.G."/>
            <person name="Alves J.M."/>
            <person name="Parikh H."/>
            <person name="Huang B."/>
            <person name="Lee V."/>
            <person name="Espinosa-Alvarez O."/>
            <person name="Ortiz P.A."/>
            <person name="Costa-Martins A.G."/>
            <person name="Teixeira M.M."/>
            <person name="Buck G.A."/>
        </authorList>
    </citation>
    <scope>NUCLEOTIDE SEQUENCE [LARGE SCALE GENOMIC DNA]</scope>
    <source>
        <strain evidence="3 4">025E</strain>
    </source>
</reference>
<feature type="region of interest" description="Disordered" evidence="1">
    <location>
        <begin position="1"/>
        <end position="94"/>
    </location>
</feature>
<feature type="compositionally biased region" description="Acidic residues" evidence="1">
    <location>
        <begin position="76"/>
        <end position="92"/>
    </location>
</feature>
<feature type="compositionally biased region" description="Gly residues" evidence="1">
    <location>
        <begin position="18"/>
        <end position="28"/>
    </location>
</feature>
<keyword evidence="4" id="KW-1185">Reference proteome</keyword>
<dbReference type="EMBL" id="MKKU01000662">
    <property type="protein sequence ID" value="RNF04818.1"/>
    <property type="molecule type" value="Genomic_DNA"/>
</dbReference>
<evidence type="ECO:0000256" key="1">
    <source>
        <dbReference type="SAM" id="MobiDB-lite"/>
    </source>
</evidence>
<gene>
    <name evidence="3" type="ORF">Tco025E_07898</name>
</gene>
<dbReference type="OrthoDB" id="267178at2759"/>
<feature type="compositionally biased region" description="Basic and acidic residues" evidence="1">
    <location>
        <begin position="160"/>
        <end position="172"/>
    </location>
</feature>
<sequence length="696" mass="77663">MPMCGRGTRREDREEEVGLGGAQSGPGDTGAALPPAPPAEAARTSATRPSRTPDRGCRSVAAPVSSGSSGAGNGDAADDANSEETEEGSDMSDIDRYCKHEALFSNSKGVNYFLRSMPPLEAPRRTPDDHRCGGGEHFSCSREGETSKTPATAPLTMKAQPERSDSNGDDTPKTVVNYSSLTEREGPEHQNQHSVASFADEAISNATIGTDASRPIHHLLRPGCRSLHTPSTDGNGPVVAGAQRGGEYENMEPRVQNTPAPQAMQANDYDFLQPAHSNLDADTPRVLLRSEGLPTLHERRKHHPHHQKHYHNLQEQSLPADVGPNLHSKATLQYGTVTPGVDLRQEWRHPQYQEQPPQQKQEEERQQGSGSVEEDPPIGRTGASLFPALPTFSPTSFVRAYVGEGTYPWEATLDNRPALVVSCCVAAMNWVVVQFLQYHVLETRDQLGLFVIGTYIIFSTYYMTYYFLERYSLSFARISHDKKFYTIANLIKAGILVSLVPFATSHLGSIIMFDVWDTNTLRNLGCIYTIPDFVSMIVVKRMSWSTWIHHLCVLLFNFFSTMNDYSQENICRCVVVYAAFSTFAYCVNVLLASRFLGVSPNVARVLSFVAVVVYFFCCATNWIWQVYYLRKLLREGHGHWTVYAYMLLICLVIYDDIMLNKWLIHNAKNNAGAAANYREHQHRQQQRRSARSPHRA</sequence>
<comment type="caution">
    <text evidence="3">The sequence shown here is derived from an EMBL/GenBank/DDBJ whole genome shotgun (WGS) entry which is preliminary data.</text>
</comment>
<feature type="transmembrane region" description="Helical" evidence="2">
    <location>
        <begin position="489"/>
        <end position="513"/>
    </location>
</feature>
<feature type="transmembrane region" description="Helical" evidence="2">
    <location>
        <begin position="636"/>
        <end position="654"/>
    </location>
</feature>
<keyword evidence="2" id="KW-0812">Transmembrane</keyword>
<organism evidence="3 4">
    <name type="scientific">Trypanosoma conorhini</name>
    <dbReference type="NCBI Taxonomy" id="83891"/>
    <lineage>
        <taxon>Eukaryota</taxon>
        <taxon>Discoba</taxon>
        <taxon>Euglenozoa</taxon>
        <taxon>Kinetoplastea</taxon>
        <taxon>Metakinetoplastina</taxon>
        <taxon>Trypanosomatida</taxon>
        <taxon>Trypanosomatidae</taxon>
        <taxon>Trypanosoma</taxon>
    </lineage>
</organism>
<evidence type="ECO:0000256" key="2">
    <source>
        <dbReference type="SAM" id="Phobius"/>
    </source>
</evidence>
<dbReference type="GeneID" id="40321509"/>
<keyword evidence="2" id="KW-1133">Transmembrane helix</keyword>
<feature type="region of interest" description="Disordered" evidence="1">
    <location>
        <begin position="119"/>
        <end position="175"/>
    </location>
</feature>
<feature type="compositionally biased region" description="Low complexity" evidence="1">
    <location>
        <begin position="59"/>
        <end position="68"/>
    </location>
</feature>